<dbReference type="InParanoid" id="H0EZQ5"/>
<dbReference type="EMBL" id="AGUE01000309">
    <property type="protein sequence ID" value="EHK95987.1"/>
    <property type="molecule type" value="Genomic_DNA"/>
</dbReference>
<dbReference type="HOGENOM" id="CLU_2589987_0_0_1"/>
<dbReference type="AlphaFoldDB" id="H0EZQ5"/>
<accession>H0EZQ5</accession>
<protein>
    <submittedName>
        <fullName evidence="1">Uncharacterized protein</fullName>
    </submittedName>
</protein>
<dbReference type="Proteomes" id="UP000005446">
    <property type="component" value="Unassembled WGS sequence"/>
</dbReference>
<sequence>MLVRSQIFLRKRLQFAMRRWKSSLDADNIAREIFRQVGLKLAHMISGNQLFGDIGPDEEDEEEVHSLITKHAGVRHLLRR</sequence>
<evidence type="ECO:0000313" key="1">
    <source>
        <dbReference type="EMBL" id="EHK95987.1"/>
    </source>
</evidence>
<name>H0EZQ5_GLAL7</name>
<gene>
    <name evidence="1" type="ORF">M7I_8332</name>
</gene>
<keyword evidence="2" id="KW-1185">Reference proteome</keyword>
<organism evidence="1 2">
    <name type="scientific">Glarea lozoyensis (strain ATCC 74030 / MF5533)</name>
    <dbReference type="NCBI Taxonomy" id="1104152"/>
    <lineage>
        <taxon>Eukaryota</taxon>
        <taxon>Fungi</taxon>
        <taxon>Dikarya</taxon>
        <taxon>Ascomycota</taxon>
        <taxon>Pezizomycotina</taxon>
        <taxon>Leotiomycetes</taxon>
        <taxon>Helotiales</taxon>
        <taxon>Helotiaceae</taxon>
        <taxon>Glarea</taxon>
    </lineage>
</organism>
<comment type="caution">
    <text evidence="1">The sequence shown here is derived from an EMBL/GenBank/DDBJ whole genome shotgun (WGS) entry which is preliminary data.</text>
</comment>
<evidence type="ECO:0000313" key="2">
    <source>
        <dbReference type="Proteomes" id="UP000005446"/>
    </source>
</evidence>
<proteinExistence type="predicted"/>
<reference evidence="1 2" key="1">
    <citation type="journal article" date="2012" name="Eukaryot. Cell">
        <title>Genome sequence of the fungus Glarea lozoyensis: the first genome sequence of a species from the Helotiaceae family.</title>
        <authorList>
            <person name="Youssar L."/>
            <person name="Gruening B.A."/>
            <person name="Erxleben A."/>
            <person name="Guenther S."/>
            <person name="Huettel W."/>
        </authorList>
    </citation>
    <scope>NUCLEOTIDE SEQUENCE [LARGE SCALE GENOMIC DNA]</scope>
    <source>
        <strain evidence="2">ATCC 74030 / MF5533</strain>
    </source>
</reference>